<dbReference type="Proteomes" id="UP000679749">
    <property type="component" value="Unassembled WGS sequence"/>
</dbReference>
<gene>
    <name evidence="3" type="ORF">KHA99_28340</name>
</gene>
<keyword evidence="4" id="KW-1185">Reference proteome</keyword>
<evidence type="ECO:0000256" key="2">
    <source>
        <dbReference type="SAM" id="SignalP"/>
    </source>
</evidence>
<evidence type="ECO:0000256" key="1">
    <source>
        <dbReference type="SAM" id="Phobius"/>
    </source>
</evidence>
<protein>
    <recommendedName>
        <fullName evidence="5">DUF1648 domain-containing protein</fullName>
    </recommendedName>
</protein>
<name>A0A942U7T5_9BACI</name>
<feature type="chain" id="PRO_5037161661" description="DUF1648 domain-containing protein" evidence="2">
    <location>
        <begin position="24"/>
        <end position="106"/>
    </location>
</feature>
<accession>A0A942U7T5</accession>
<dbReference type="RefSeq" id="WP_213120863.1">
    <property type="nucleotide sequence ID" value="NZ_JAGYPF010000006.1"/>
</dbReference>
<dbReference type="EMBL" id="JAGYPF010000006">
    <property type="protein sequence ID" value="MBS4216340.1"/>
    <property type="molecule type" value="Genomic_DNA"/>
</dbReference>
<feature type="transmembrane region" description="Helical" evidence="1">
    <location>
        <begin position="59"/>
        <end position="79"/>
    </location>
</feature>
<comment type="caution">
    <text evidence="3">The sequence shown here is derived from an EMBL/GenBank/DDBJ whole genome shotgun (WGS) entry which is preliminary data.</text>
</comment>
<reference evidence="3" key="1">
    <citation type="submission" date="2021-05" db="EMBL/GenBank/DDBJ databases">
        <title>Novel Bacillus species.</title>
        <authorList>
            <person name="Liu G."/>
        </authorList>
    </citation>
    <scope>NUCLEOTIDE SEQUENCE</scope>
    <source>
        <strain evidence="3">FJAT-49825</strain>
    </source>
</reference>
<sequence length="106" mass="12476">MKMIKGFSIIMFLAFLAFTFLHSSNSPPHHHPDSKAIIQLDDWTAKHQWDDEKKQPFDLHLFFLLISIMPFAAILLQLFQTNFSRKQSFLIPIFYQANYVIKASLF</sequence>
<keyword evidence="1" id="KW-1133">Transmembrane helix</keyword>
<dbReference type="AlphaFoldDB" id="A0A942U7T5"/>
<keyword evidence="1" id="KW-0472">Membrane</keyword>
<feature type="signal peptide" evidence="2">
    <location>
        <begin position="1"/>
        <end position="23"/>
    </location>
</feature>
<evidence type="ECO:0000313" key="4">
    <source>
        <dbReference type="Proteomes" id="UP000679749"/>
    </source>
</evidence>
<evidence type="ECO:0000313" key="3">
    <source>
        <dbReference type="EMBL" id="MBS4216340.1"/>
    </source>
</evidence>
<organism evidence="3 4">
    <name type="scientific">Neobacillus rhizophilus</name>
    <dbReference type="NCBI Taxonomy" id="2833579"/>
    <lineage>
        <taxon>Bacteria</taxon>
        <taxon>Bacillati</taxon>
        <taxon>Bacillota</taxon>
        <taxon>Bacilli</taxon>
        <taxon>Bacillales</taxon>
        <taxon>Bacillaceae</taxon>
        <taxon>Neobacillus</taxon>
    </lineage>
</organism>
<keyword evidence="2" id="KW-0732">Signal</keyword>
<evidence type="ECO:0008006" key="5">
    <source>
        <dbReference type="Google" id="ProtNLM"/>
    </source>
</evidence>
<proteinExistence type="predicted"/>
<keyword evidence="1" id="KW-0812">Transmembrane</keyword>